<dbReference type="InterPro" id="IPR027417">
    <property type="entry name" value="P-loop_NTPase"/>
</dbReference>
<dbReference type="GO" id="GO:0016887">
    <property type="term" value="F:ATP hydrolysis activity"/>
    <property type="evidence" value="ECO:0007669"/>
    <property type="project" value="InterPro"/>
</dbReference>
<evidence type="ECO:0000313" key="5">
    <source>
        <dbReference type="EMBL" id="MBR7834705.1"/>
    </source>
</evidence>
<keyword evidence="3 5" id="KW-0067">ATP-binding</keyword>
<sequence length="233" mass="25267">MYEISGLTKIYDGKGKNEKVHALQGVDVVIPDNDMLAIQGPTGHGKSTLLQLLGGLDRPTGGSLKFDGQEMAKMGEMSLTKLRAQNFGYIFQGFNLIPTLTAQENVETALVPLGVSKVERRERAAKALTDVGLGERLGHLQTELSGGQQQRVAIARALVKEPKVILADEPTGNLDEETRDDIFGLLEKLWADLGLTVIMVTHDSALSKRVPRLAQIKNGKLTIKRESKTANAA</sequence>
<dbReference type="PROSITE" id="PS00211">
    <property type="entry name" value="ABC_TRANSPORTER_1"/>
    <property type="match status" value="1"/>
</dbReference>
<dbReference type="GO" id="GO:0005524">
    <property type="term" value="F:ATP binding"/>
    <property type="evidence" value="ECO:0007669"/>
    <property type="project" value="UniProtKB-KW"/>
</dbReference>
<keyword evidence="1" id="KW-0813">Transport</keyword>
<dbReference type="EMBL" id="JAGSOG010000067">
    <property type="protein sequence ID" value="MBR7834705.1"/>
    <property type="molecule type" value="Genomic_DNA"/>
</dbReference>
<dbReference type="Pfam" id="PF00005">
    <property type="entry name" value="ABC_tran"/>
    <property type="match status" value="1"/>
</dbReference>
<dbReference type="Proteomes" id="UP000675781">
    <property type="component" value="Unassembled WGS sequence"/>
</dbReference>
<dbReference type="GO" id="GO:0022857">
    <property type="term" value="F:transmembrane transporter activity"/>
    <property type="evidence" value="ECO:0007669"/>
    <property type="project" value="TreeGrafter"/>
</dbReference>
<dbReference type="InterPro" id="IPR017911">
    <property type="entry name" value="MacB-like_ATP-bd"/>
</dbReference>
<evidence type="ECO:0000313" key="6">
    <source>
        <dbReference type="Proteomes" id="UP000675781"/>
    </source>
</evidence>
<evidence type="ECO:0000256" key="2">
    <source>
        <dbReference type="ARBA" id="ARBA00022741"/>
    </source>
</evidence>
<evidence type="ECO:0000259" key="4">
    <source>
        <dbReference type="PROSITE" id="PS50893"/>
    </source>
</evidence>
<dbReference type="GO" id="GO:0098796">
    <property type="term" value="C:membrane protein complex"/>
    <property type="evidence" value="ECO:0007669"/>
    <property type="project" value="UniProtKB-ARBA"/>
</dbReference>
<dbReference type="FunFam" id="3.40.50.300:FF:000032">
    <property type="entry name" value="Export ABC transporter ATP-binding protein"/>
    <property type="match status" value="1"/>
</dbReference>
<evidence type="ECO:0000256" key="1">
    <source>
        <dbReference type="ARBA" id="ARBA00022448"/>
    </source>
</evidence>
<dbReference type="CDD" id="cd03255">
    <property type="entry name" value="ABC_MJ0796_LolCDE_FtsE"/>
    <property type="match status" value="1"/>
</dbReference>
<accession>A0A941IMW9</accession>
<dbReference type="GO" id="GO:0005886">
    <property type="term" value="C:plasma membrane"/>
    <property type="evidence" value="ECO:0007669"/>
    <property type="project" value="TreeGrafter"/>
</dbReference>
<dbReference type="InterPro" id="IPR015854">
    <property type="entry name" value="ABC_transpr_LolD-like"/>
</dbReference>
<feature type="domain" description="ABC transporter" evidence="4">
    <location>
        <begin position="2"/>
        <end position="233"/>
    </location>
</feature>
<keyword evidence="6" id="KW-1185">Reference proteome</keyword>
<dbReference type="InterPro" id="IPR017871">
    <property type="entry name" value="ABC_transporter-like_CS"/>
</dbReference>
<comment type="caution">
    <text evidence="5">The sequence shown here is derived from an EMBL/GenBank/DDBJ whole genome shotgun (WGS) entry which is preliminary data.</text>
</comment>
<proteinExistence type="predicted"/>
<evidence type="ECO:0000256" key="3">
    <source>
        <dbReference type="ARBA" id="ARBA00022840"/>
    </source>
</evidence>
<dbReference type="SUPFAM" id="SSF52540">
    <property type="entry name" value="P-loop containing nucleoside triphosphate hydrolases"/>
    <property type="match status" value="1"/>
</dbReference>
<dbReference type="PANTHER" id="PTHR24220:SF86">
    <property type="entry name" value="ABC TRANSPORTER ABCH.1"/>
    <property type="match status" value="1"/>
</dbReference>
<dbReference type="SMART" id="SM00382">
    <property type="entry name" value="AAA"/>
    <property type="match status" value="1"/>
</dbReference>
<reference evidence="5" key="1">
    <citation type="submission" date="2021-04" db="EMBL/GenBank/DDBJ databases">
        <title>Genome based classification of Actinospica acidithermotolerans sp. nov., an actinobacterium isolated from an Indonesian hot spring.</title>
        <authorList>
            <person name="Kusuma A.B."/>
            <person name="Putra K.E."/>
            <person name="Nafisah S."/>
            <person name="Loh J."/>
            <person name="Nouioui I."/>
            <person name="Goodfellow M."/>
        </authorList>
    </citation>
    <scope>NUCLEOTIDE SEQUENCE</scope>
    <source>
        <strain evidence="5">CSCA 57</strain>
    </source>
</reference>
<dbReference type="Gene3D" id="3.40.50.300">
    <property type="entry name" value="P-loop containing nucleotide triphosphate hydrolases"/>
    <property type="match status" value="1"/>
</dbReference>
<gene>
    <name evidence="5" type="ORF">KDL01_15630</name>
</gene>
<organism evidence="5 6">
    <name type="scientific">Actinospica durhamensis</name>
    <dbReference type="NCBI Taxonomy" id="1508375"/>
    <lineage>
        <taxon>Bacteria</taxon>
        <taxon>Bacillati</taxon>
        <taxon>Actinomycetota</taxon>
        <taxon>Actinomycetes</taxon>
        <taxon>Catenulisporales</taxon>
        <taxon>Actinospicaceae</taxon>
        <taxon>Actinospica</taxon>
    </lineage>
</organism>
<dbReference type="PROSITE" id="PS50893">
    <property type="entry name" value="ABC_TRANSPORTER_2"/>
    <property type="match status" value="1"/>
</dbReference>
<keyword evidence="2" id="KW-0547">Nucleotide-binding</keyword>
<dbReference type="RefSeq" id="WP_212529223.1">
    <property type="nucleotide sequence ID" value="NZ_JAGSOG010000067.1"/>
</dbReference>
<protein>
    <submittedName>
        <fullName evidence="5">ABC transporter ATP-binding protein</fullName>
    </submittedName>
</protein>
<dbReference type="InterPro" id="IPR003439">
    <property type="entry name" value="ABC_transporter-like_ATP-bd"/>
</dbReference>
<name>A0A941IMW9_9ACTN</name>
<dbReference type="AlphaFoldDB" id="A0A941IMW9"/>
<dbReference type="InterPro" id="IPR003593">
    <property type="entry name" value="AAA+_ATPase"/>
</dbReference>
<dbReference type="PANTHER" id="PTHR24220">
    <property type="entry name" value="IMPORT ATP-BINDING PROTEIN"/>
    <property type="match status" value="1"/>
</dbReference>